<organism evidence="3 4">
    <name type="scientific">Nocardia albiluteola</name>
    <dbReference type="NCBI Taxonomy" id="2842303"/>
    <lineage>
        <taxon>Bacteria</taxon>
        <taxon>Bacillati</taxon>
        <taxon>Actinomycetota</taxon>
        <taxon>Actinomycetes</taxon>
        <taxon>Mycobacteriales</taxon>
        <taxon>Nocardiaceae</taxon>
        <taxon>Nocardia</taxon>
    </lineage>
</organism>
<comment type="caution">
    <text evidence="3">The sequence shown here is derived from an EMBL/GenBank/DDBJ whole genome shotgun (WGS) entry which is preliminary data.</text>
</comment>
<keyword evidence="4" id="KW-1185">Reference proteome</keyword>
<name>A0ABS6B0Q5_9NOCA</name>
<feature type="transmembrane region" description="Helical" evidence="1">
    <location>
        <begin position="86"/>
        <end position="107"/>
    </location>
</feature>
<dbReference type="Pfam" id="PF08044">
    <property type="entry name" value="DUF1707"/>
    <property type="match status" value="1"/>
</dbReference>
<evidence type="ECO:0000313" key="4">
    <source>
        <dbReference type="Proteomes" id="UP000733379"/>
    </source>
</evidence>
<evidence type="ECO:0000256" key="1">
    <source>
        <dbReference type="SAM" id="Phobius"/>
    </source>
</evidence>
<reference evidence="3 4" key="1">
    <citation type="submission" date="2021-06" db="EMBL/GenBank/DDBJ databases">
        <title>Actinomycetes sequencing.</title>
        <authorList>
            <person name="Shan Q."/>
        </authorList>
    </citation>
    <scope>NUCLEOTIDE SEQUENCE [LARGE SCALE GENOMIC DNA]</scope>
    <source>
        <strain evidence="3 4">NEAU-G5</strain>
    </source>
</reference>
<keyword evidence="1" id="KW-0472">Membrane</keyword>
<sequence length="150" mass="16486">MDISPGTRVGDAERQQVADLLARHLGAGRIDLNEFDQRVASVYATTTREDLQQVLADLPELPVRRAPANAPATRSRFPIWQRIEGAAWVGVGALCLLIWGLVSLGAGELTYPWPLWVIGPWGAALIFRAAAGWEARACRGRARVYDRARV</sequence>
<evidence type="ECO:0000313" key="3">
    <source>
        <dbReference type="EMBL" id="MBU3063834.1"/>
    </source>
</evidence>
<accession>A0ABS6B0Q5</accession>
<evidence type="ECO:0000259" key="2">
    <source>
        <dbReference type="Pfam" id="PF08044"/>
    </source>
</evidence>
<feature type="domain" description="DUF1707" evidence="2">
    <location>
        <begin position="7"/>
        <end position="59"/>
    </location>
</feature>
<feature type="transmembrane region" description="Helical" evidence="1">
    <location>
        <begin position="113"/>
        <end position="133"/>
    </location>
</feature>
<keyword evidence="1" id="KW-0812">Transmembrane</keyword>
<gene>
    <name evidence="3" type="ORF">KO481_20150</name>
</gene>
<dbReference type="InterPro" id="IPR012551">
    <property type="entry name" value="DUF1707_SHOCT-like"/>
</dbReference>
<dbReference type="RefSeq" id="WP_215918720.1">
    <property type="nucleotide sequence ID" value="NZ_JAHKNI010000006.1"/>
</dbReference>
<proteinExistence type="predicted"/>
<keyword evidence="1" id="KW-1133">Transmembrane helix</keyword>
<dbReference type="Proteomes" id="UP000733379">
    <property type="component" value="Unassembled WGS sequence"/>
</dbReference>
<dbReference type="PANTHER" id="PTHR40763:SF4">
    <property type="entry name" value="DUF1707 DOMAIN-CONTAINING PROTEIN"/>
    <property type="match status" value="1"/>
</dbReference>
<dbReference type="PANTHER" id="PTHR40763">
    <property type="entry name" value="MEMBRANE PROTEIN-RELATED"/>
    <property type="match status" value="1"/>
</dbReference>
<protein>
    <submittedName>
        <fullName evidence="3">DUF1707 domain-containing protein</fullName>
    </submittedName>
</protein>
<dbReference type="EMBL" id="JAHKNI010000006">
    <property type="protein sequence ID" value="MBU3063834.1"/>
    <property type="molecule type" value="Genomic_DNA"/>
</dbReference>